<comment type="caution">
    <text evidence="1">The sequence shown here is derived from an EMBL/GenBank/DDBJ whole genome shotgun (WGS) entry which is preliminary data.</text>
</comment>
<name>A0A409WFR4_PSICY</name>
<accession>A0A409WFR4</accession>
<reference evidence="1 2" key="1">
    <citation type="journal article" date="2018" name="Evol. Lett.">
        <title>Horizontal gene cluster transfer increased hallucinogenic mushroom diversity.</title>
        <authorList>
            <person name="Reynolds H.T."/>
            <person name="Vijayakumar V."/>
            <person name="Gluck-Thaler E."/>
            <person name="Korotkin H.B."/>
            <person name="Matheny P.B."/>
            <person name="Slot J.C."/>
        </authorList>
    </citation>
    <scope>NUCLEOTIDE SEQUENCE [LARGE SCALE GENOMIC DNA]</scope>
    <source>
        <strain evidence="1 2">2631</strain>
    </source>
</reference>
<proteinExistence type="predicted"/>
<dbReference type="Proteomes" id="UP000283269">
    <property type="component" value="Unassembled WGS sequence"/>
</dbReference>
<dbReference type="EMBL" id="NHYD01003440">
    <property type="protein sequence ID" value="PPQ77345.1"/>
    <property type="molecule type" value="Genomic_DNA"/>
</dbReference>
<dbReference type="InParanoid" id="A0A409WFR4"/>
<evidence type="ECO:0000313" key="1">
    <source>
        <dbReference type="EMBL" id="PPQ77345.1"/>
    </source>
</evidence>
<sequence>MTSKLDFQRTGHAKQVKNSITIACFSSPTYRIPVELAEVASLIRPAFQAFVTDGYGDHTATTARNYKAEDADSPVPLNI</sequence>
<evidence type="ECO:0000313" key="2">
    <source>
        <dbReference type="Proteomes" id="UP000283269"/>
    </source>
</evidence>
<dbReference type="AlphaFoldDB" id="A0A409WFR4"/>
<organism evidence="1 2">
    <name type="scientific">Psilocybe cyanescens</name>
    <dbReference type="NCBI Taxonomy" id="93625"/>
    <lineage>
        <taxon>Eukaryota</taxon>
        <taxon>Fungi</taxon>
        <taxon>Dikarya</taxon>
        <taxon>Basidiomycota</taxon>
        <taxon>Agaricomycotina</taxon>
        <taxon>Agaricomycetes</taxon>
        <taxon>Agaricomycetidae</taxon>
        <taxon>Agaricales</taxon>
        <taxon>Agaricineae</taxon>
        <taxon>Strophariaceae</taxon>
        <taxon>Psilocybe</taxon>
    </lineage>
</organism>
<gene>
    <name evidence="1" type="ORF">CVT25_010927</name>
</gene>
<keyword evidence="2" id="KW-1185">Reference proteome</keyword>
<protein>
    <submittedName>
        <fullName evidence="1">Uncharacterized protein</fullName>
    </submittedName>
</protein>